<protein>
    <submittedName>
        <fullName evidence="2">Uncharacterized protein</fullName>
    </submittedName>
</protein>
<feature type="region of interest" description="Disordered" evidence="1">
    <location>
        <begin position="1"/>
        <end position="124"/>
    </location>
</feature>
<organism evidence="2 3">
    <name type="scientific">Streptomyces bottropensis ATCC 25435</name>
    <dbReference type="NCBI Taxonomy" id="1054862"/>
    <lineage>
        <taxon>Bacteria</taxon>
        <taxon>Bacillati</taxon>
        <taxon>Actinomycetota</taxon>
        <taxon>Actinomycetes</taxon>
        <taxon>Kitasatosporales</taxon>
        <taxon>Streptomycetaceae</taxon>
        <taxon>Streptomyces</taxon>
    </lineage>
</organism>
<evidence type="ECO:0000313" key="3">
    <source>
        <dbReference type="Proteomes" id="UP000030760"/>
    </source>
</evidence>
<dbReference type="AlphaFoldDB" id="M3FLX2"/>
<feature type="compositionally biased region" description="Low complexity" evidence="1">
    <location>
        <begin position="78"/>
        <end position="88"/>
    </location>
</feature>
<feature type="compositionally biased region" description="Basic and acidic residues" evidence="1">
    <location>
        <begin position="7"/>
        <end position="20"/>
    </location>
</feature>
<gene>
    <name evidence="2" type="ORF">SBD_3617</name>
</gene>
<dbReference type="Proteomes" id="UP000030760">
    <property type="component" value="Unassembled WGS sequence"/>
</dbReference>
<sequence length="124" mass="13803">MLLDRWYPIRDEPATPRVPDRPLPPARARPGGSHRPDAPARARCGRPGTATSSRLWPRVPSRGAGDRARTPRTRGRTRLTPTTPSPVRRIIEALRQPMDTHPAPSYCRATLTRPGSETLRCRSA</sequence>
<accession>M3FLX2</accession>
<proteinExistence type="predicted"/>
<evidence type="ECO:0000256" key="1">
    <source>
        <dbReference type="SAM" id="MobiDB-lite"/>
    </source>
</evidence>
<reference evidence="3" key="1">
    <citation type="journal article" date="2013" name="Genome Announc.">
        <title>Draft Genome Sequence of Streptomyces bottropensis ATCC 25435, a Bottromycin-Producing Actinomycete.</title>
        <authorList>
            <person name="Zhang H."/>
            <person name="Zhou W."/>
            <person name="Zhuang Y."/>
            <person name="Liang X."/>
            <person name="Liu T."/>
        </authorList>
    </citation>
    <scope>NUCLEOTIDE SEQUENCE [LARGE SCALE GENOMIC DNA]</scope>
    <source>
        <strain evidence="3">ATCC 25435</strain>
    </source>
</reference>
<evidence type="ECO:0000313" key="2">
    <source>
        <dbReference type="EMBL" id="EMF53950.1"/>
    </source>
</evidence>
<name>M3FLX2_9ACTN</name>
<dbReference type="EMBL" id="KB405078">
    <property type="protein sequence ID" value="EMF53950.1"/>
    <property type="molecule type" value="Genomic_DNA"/>
</dbReference>